<name>A0A9X1SRB2_9GAMM</name>
<evidence type="ECO:0000313" key="2">
    <source>
        <dbReference type="Proteomes" id="UP001138989"/>
    </source>
</evidence>
<gene>
    <name evidence="1" type="ORF">K7H17_18345</name>
</gene>
<dbReference type="EMBL" id="JAINWF010000012">
    <property type="protein sequence ID" value="MCD1609818.1"/>
    <property type="molecule type" value="Genomic_DNA"/>
</dbReference>
<dbReference type="AlphaFoldDB" id="A0A9X1SRB2"/>
<protein>
    <submittedName>
        <fullName evidence="1">Uncharacterized protein</fullName>
    </submittedName>
</protein>
<reference evidence="1" key="1">
    <citation type="submission" date="2021-08" db="EMBL/GenBank/DDBJ databases">
        <title>Isolation and characterization of neutrophilic mixotrophic iron-oxidizing bacteria from deep-sea hydrothermal vents.</title>
        <authorList>
            <person name="He Y."/>
        </authorList>
    </citation>
    <scope>NUCLEOTIDE SEQUENCE</scope>
    <source>
        <strain evidence="1">IOP_13</strain>
    </source>
</reference>
<accession>A0A9X1SRB2</accession>
<evidence type="ECO:0000313" key="1">
    <source>
        <dbReference type="EMBL" id="MCD1609818.1"/>
    </source>
</evidence>
<dbReference type="Proteomes" id="UP001138989">
    <property type="component" value="Unassembled WGS sequence"/>
</dbReference>
<proteinExistence type="predicted"/>
<sequence length="98" mass="11335">MTAAVTEAVLAHLTDEQQKAIHDLLEAERHHTIHYWTVLNELRAQGQLTEWYREKGAGSHAQMEAFRADRTKVNQALFGCDSLNEWENFDEEALREVL</sequence>
<organism evidence="1 2">
    <name type="scientific">Stutzerimonas kunmingensis</name>
    <dbReference type="NCBI Taxonomy" id="1211807"/>
    <lineage>
        <taxon>Bacteria</taxon>
        <taxon>Pseudomonadati</taxon>
        <taxon>Pseudomonadota</taxon>
        <taxon>Gammaproteobacteria</taxon>
        <taxon>Pseudomonadales</taxon>
        <taxon>Pseudomonadaceae</taxon>
        <taxon>Stutzerimonas</taxon>
    </lineage>
</organism>
<dbReference type="RefSeq" id="WP_045666886.1">
    <property type="nucleotide sequence ID" value="NZ_JAINWF010000012.1"/>
</dbReference>
<keyword evidence="2" id="KW-1185">Reference proteome</keyword>
<comment type="caution">
    <text evidence="1">The sequence shown here is derived from an EMBL/GenBank/DDBJ whole genome shotgun (WGS) entry which is preliminary data.</text>
</comment>